<evidence type="ECO:0000313" key="5">
    <source>
        <dbReference type="Proteomes" id="UP000033710"/>
    </source>
</evidence>
<dbReference type="GO" id="GO:0016787">
    <property type="term" value="F:hydrolase activity"/>
    <property type="evidence" value="ECO:0007669"/>
    <property type="project" value="UniProtKB-KW"/>
</dbReference>
<evidence type="ECO:0000256" key="1">
    <source>
        <dbReference type="ARBA" id="ARBA00022801"/>
    </source>
</evidence>
<accession>A0A0F2LWW3</accession>
<feature type="region of interest" description="Disordered" evidence="2">
    <location>
        <begin position="121"/>
        <end position="147"/>
    </location>
</feature>
<feature type="domain" description="UFSP1/2/DUB catalytic" evidence="3">
    <location>
        <begin position="443"/>
        <end position="659"/>
    </location>
</feature>
<comment type="caution">
    <text evidence="4">The sequence shown here is derived from an EMBL/GenBank/DDBJ whole genome shotgun (WGS) entry which is preliminary data.</text>
</comment>
<protein>
    <recommendedName>
        <fullName evidence="3">UFSP1/2/DUB catalytic domain-containing protein</fullName>
    </recommendedName>
</protein>
<dbReference type="Pfam" id="PF07910">
    <property type="entry name" value="Peptidase_C78"/>
    <property type="match status" value="1"/>
</dbReference>
<dbReference type="Proteomes" id="UP000033710">
    <property type="component" value="Unassembled WGS sequence"/>
</dbReference>
<evidence type="ECO:0000256" key="2">
    <source>
        <dbReference type="SAM" id="MobiDB-lite"/>
    </source>
</evidence>
<proteinExistence type="predicted"/>
<feature type="region of interest" description="Disordered" evidence="2">
    <location>
        <begin position="201"/>
        <end position="362"/>
    </location>
</feature>
<feature type="compositionally biased region" description="Basic and acidic residues" evidence="2">
    <location>
        <begin position="253"/>
        <end position="277"/>
    </location>
</feature>
<evidence type="ECO:0000259" key="3">
    <source>
        <dbReference type="Pfam" id="PF07910"/>
    </source>
</evidence>
<feature type="compositionally biased region" description="Low complexity" evidence="2">
    <location>
        <begin position="303"/>
        <end position="319"/>
    </location>
</feature>
<dbReference type="GeneID" id="27667028"/>
<name>A0A0F2LWW3_SPOSC</name>
<dbReference type="RefSeq" id="XP_016583082.1">
    <property type="nucleotide sequence ID" value="XM_016731751.1"/>
</dbReference>
<feature type="compositionally biased region" description="Basic and acidic residues" evidence="2">
    <location>
        <begin position="339"/>
        <end position="362"/>
    </location>
</feature>
<dbReference type="Gene3D" id="3.90.70.130">
    <property type="match status" value="1"/>
</dbReference>
<organism evidence="4 5">
    <name type="scientific">Sporothrix schenckii 1099-18</name>
    <dbReference type="NCBI Taxonomy" id="1397361"/>
    <lineage>
        <taxon>Eukaryota</taxon>
        <taxon>Fungi</taxon>
        <taxon>Dikarya</taxon>
        <taxon>Ascomycota</taxon>
        <taxon>Pezizomycotina</taxon>
        <taxon>Sordariomycetes</taxon>
        <taxon>Sordariomycetidae</taxon>
        <taxon>Ophiostomatales</taxon>
        <taxon>Ophiostomataceae</taxon>
        <taxon>Sporothrix</taxon>
    </lineage>
</organism>
<dbReference type="EMBL" id="AXCR01000012">
    <property type="protein sequence ID" value="KJR80406.1"/>
    <property type="molecule type" value="Genomic_DNA"/>
</dbReference>
<evidence type="ECO:0000313" key="4">
    <source>
        <dbReference type="EMBL" id="KJR80406.1"/>
    </source>
</evidence>
<reference evidence="4 5" key="2">
    <citation type="journal article" date="2015" name="Eukaryot. Cell">
        <title>Asexual propagation of a virulent clone complex in a human and feline outbreak of sporotrichosis.</title>
        <authorList>
            <person name="Teixeira Mde M."/>
            <person name="Rodrigues A.M."/>
            <person name="Tsui C.K."/>
            <person name="de Almeida L.G."/>
            <person name="Van Diepeningen A.D."/>
            <person name="van den Ende B.G."/>
            <person name="Fernandes G.F."/>
            <person name="Kano R."/>
            <person name="Hamelin R.C."/>
            <person name="Lopes-Bezerra L.M."/>
            <person name="Vasconcelos A.T."/>
            <person name="de Hoog S."/>
            <person name="de Camargo Z.P."/>
            <person name="Felipe M.S."/>
        </authorList>
    </citation>
    <scope>NUCLEOTIDE SEQUENCE [LARGE SCALE GENOMIC DNA]</scope>
    <source>
        <strain evidence="4 5">1099-18</strain>
    </source>
</reference>
<keyword evidence="1" id="KW-0378">Hydrolase</keyword>
<dbReference type="InterPro" id="IPR012462">
    <property type="entry name" value="UFSP1/2_DUB_cat"/>
</dbReference>
<gene>
    <name evidence="4" type="ORF">SPSK_04994</name>
</gene>
<feature type="compositionally biased region" description="Low complexity" evidence="2">
    <location>
        <begin position="242"/>
        <end position="252"/>
    </location>
</feature>
<feature type="compositionally biased region" description="Basic residues" evidence="2">
    <location>
        <begin position="278"/>
        <end position="300"/>
    </location>
</feature>
<reference evidence="4 5" key="1">
    <citation type="journal article" date="2014" name="BMC Genomics">
        <title>Comparative genomics of the major fungal agents of human and animal Sporotrichosis: Sporothrix schenckii and Sporothrix brasiliensis.</title>
        <authorList>
            <person name="Teixeira M.M."/>
            <person name="de Almeida L.G."/>
            <person name="Kubitschek-Barreira P."/>
            <person name="Alves F.L."/>
            <person name="Kioshima E.S."/>
            <person name="Abadio A.K."/>
            <person name="Fernandes L."/>
            <person name="Derengowski L.S."/>
            <person name="Ferreira K.S."/>
            <person name="Souza R.C."/>
            <person name="Ruiz J.C."/>
            <person name="de Andrade N.C."/>
            <person name="Paes H.C."/>
            <person name="Nicola A.M."/>
            <person name="Albuquerque P."/>
            <person name="Gerber A.L."/>
            <person name="Martins V.P."/>
            <person name="Peconick L.D."/>
            <person name="Neto A.V."/>
            <person name="Chaucanez C.B."/>
            <person name="Silva P.A."/>
            <person name="Cunha O.L."/>
            <person name="de Oliveira F.F."/>
            <person name="dos Santos T.C."/>
            <person name="Barros A.L."/>
            <person name="Soares M.A."/>
            <person name="de Oliveira L.M."/>
            <person name="Marini M.M."/>
            <person name="Villalobos-Duno H."/>
            <person name="Cunha M.M."/>
            <person name="de Hoog S."/>
            <person name="da Silveira J.F."/>
            <person name="Henrissat B."/>
            <person name="Nino-Vega G.A."/>
            <person name="Cisalpino P.S."/>
            <person name="Mora-Montes H.M."/>
            <person name="Almeida S.R."/>
            <person name="Stajich J.E."/>
            <person name="Lopes-Bezerra L.M."/>
            <person name="Vasconcelos A.T."/>
            <person name="Felipe M.S."/>
        </authorList>
    </citation>
    <scope>NUCLEOTIDE SEQUENCE [LARGE SCALE GENOMIC DNA]</scope>
    <source>
        <strain evidence="4 5">1099-18</strain>
    </source>
</reference>
<dbReference type="AlphaFoldDB" id="A0A0F2LWW3"/>
<dbReference type="KEGG" id="ssck:SPSK_04994"/>
<dbReference type="VEuPathDB" id="FungiDB:SPSK_04994"/>
<sequence length="706" mass="78317">MTQEAQTTRKHRPRCSNGVPSKATAAVAAHEQAEVIGAILSCPFCGFFSAEYSLLLKHVGHEHPDDNCPQYCGSGSNSRLASSGIGQAKAVHLRSRKKMGESPASRPASVGVNATSVVINGFPDDSDSMSDNDERNGNEEPQFADCPVDGCHESVIVSEMAYHVDLHAVLEYQDTPVEDSDAISKGKESVKILAVAPKVANPPGTQARVLNIDGGEHGTQSVRASSVPPPERRPQRTASRKSTVSSRSVNAVRRSDTKESREEVASTPQPRDDSRERHRERRERQRHHDLRSRGRGHGRIHTGELGLSTLGQSGGSHQTFLSRKPSKTVRSFLAMFSGDPRKRASSEQSDRRRGDRDKEKDKAVIPLVHRHRHSSNTKNSTAKAMEAVSEVPKRLGKAELGKFANEERMPDALAIYLKTEWGVRHEGMIPFLQGLLEQNPTTEYAYLCDPCVVHVSRLPKEGGFCGYRNIQTMTSYMVGAKYPGHEAFPTDLPSVFDLQNLIESAWDKGINSRGRIETGGIRLTRKYIGTPEAVALFQSLNIPCSINAFKHKTPEKSRDALLRDVEHYFSKGFYSPGQKVRSTTLPPIYWQHPGHSLTIVGIEKTNTGEMNLLVFDPIFRNGSAMARFVSRQHRLDDQLLRPYRRGTRYLARYRAFEILKFVVCLFTSPDLMCIRLTGRRLQPMAKDYDYGASASNSPAVPIPSAS</sequence>
<dbReference type="OrthoDB" id="288987at2759"/>